<dbReference type="Proteomes" id="UP000886998">
    <property type="component" value="Unassembled WGS sequence"/>
</dbReference>
<accession>A0A8X7C8Q6</accession>
<keyword evidence="2" id="KW-1185">Reference proteome</keyword>
<evidence type="ECO:0000313" key="1">
    <source>
        <dbReference type="EMBL" id="GFY57467.1"/>
    </source>
</evidence>
<protein>
    <submittedName>
        <fullName evidence="1">Uncharacterized protein</fullName>
    </submittedName>
</protein>
<dbReference type="EMBL" id="BMAV01011524">
    <property type="protein sequence ID" value="GFY57467.1"/>
    <property type="molecule type" value="Genomic_DNA"/>
</dbReference>
<proteinExistence type="predicted"/>
<dbReference type="AlphaFoldDB" id="A0A8X7C8Q6"/>
<gene>
    <name evidence="1" type="ORF">TNIN_213041</name>
</gene>
<sequence length="99" mass="11233">MGISILWYNVHGHMVLVKAYYASNNIPTVAQRKLATEFKLKSTGTSVLTIINWIHKFEIFRSVRNDSVSNVDLQKSVKTQHASSYREHTCCFSNATGNQ</sequence>
<name>A0A8X7C8Q6_9ARAC</name>
<evidence type="ECO:0000313" key="2">
    <source>
        <dbReference type="Proteomes" id="UP000886998"/>
    </source>
</evidence>
<dbReference type="OrthoDB" id="8024633at2759"/>
<reference evidence="1" key="1">
    <citation type="submission" date="2020-08" db="EMBL/GenBank/DDBJ databases">
        <title>Multicomponent nature underlies the extraordinary mechanical properties of spider dragline silk.</title>
        <authorList>
            <person name="Kono N."/>
            <person name="Nakamura H."/>
            <person name="Mori M."/>
            <person name="Yoshida Y."/>
            <person name="Ohtoshi R."/>
            <person name="Malay A.D."/>
            <person name="Moran D.A.P."/>
            <person name="Tomita M."/>
            <person name="Numata K."/>
            <person name="Arakawa K."/>
        </authorList>
    </citation>
    <scope>NUCLEOTIDE SEQUENCE</scope>
</reference>
<comment type="caution">
    <text evidence="1">The sequence shown here is derived from an EMBL/GenBank/DDBJ whole genome shotgun (WGS) entry which is preliminary data.</text>
</comment>
<organism evidence="1 2">
    <name type="scientific">Trichonephila inaurata madagascariensis</name>
    <dbReference type="NCBI Taxonomy" id="2747483"/>
    <lineage>
        <taxon>Eukaryota</taxon>
        <taxon>Metazoa</taxon>
        <taxon>Ecdysozoa</taxon>
        <taxon>Arthropoda</taxon>
        <taxon>Chelicerata</taxon>
        <taxon>Arachnida</taxon>
        <taxon>Araneae</taxon>
        <taxon>Araneomorphae</taxon>
        <taxon>Entelegynae</taxon>
        <taxon>Araneoidea</taxon>
        <taxon>Nephilidae</taxon>
        <taxon>Trichonephila</taxon>
        <taxon>Trichonephila inaurata</taxon>
    </lineage>
</organism>